<sequence length="194" mass="21937">MAEIQKKCAEKQLKIRTGNWFLPGLMIVLLLLGAAAVTCLHFGIQDQKRAARLLDEAKQEREILLENVKNPDRDTFLSVEGKVVVGFLQIPSQNTEYAILNTFDANTASFSLCRDGTSMPWDTEGMTVYGIAAFTKNLSELQVGDQLIFEDLAGTQYHYQYIEKSEEVIDHGIQIISSDKNKNEKTTFQFKFFS</sequence>
<organism evidence="2 3">
    <name type="scientific">Hominisplanchenecus faecis</name>
    <dbReference type="NCBI Taxonomy" id="2885351"/>
    <lineage>
        <taxon>Bacteria</taxon>
        <taxon>Bacillati</taxon>
        <taxon>Bacillota</taxon>
        <taxon>Clostridia</taxon>
        <taxon>Lachnospirales</taxon>
        <taxon>Lachnospiraceae</taxon>
        <taxon>Hominisplanchenecus</taxon>
    </lineage>
</organism>
<evidence type="ECO:0000313" key="2">
    <source>
        <dbReference type="EMBL" id="MCC2148915.1"/>
    </source>
</evidence>
<accession>A0ABS8EUP3</accession>
<dbReference type="RefSeq" id="WP_173896279.1">
    <property type="nucleotide sequence ID" value="NZ_JAJEQE010000016.1"/>
</dbReference>
<evidence type="ECO:0000313" key="3">
    <source>
        <dbReference type="Proteomes" id="UP001299235"/>
    </source>
</evidence>
<reference evidence="2 3" key="1">
    <citation type="submission" date="2021-10" db="EMBL/GenBank/DDBJ databases">
        <title>Anaerobic single-cell dispensing facilitates the cultivation of human gut bacteria.</title>
        <authorList>
            <person name="Afrizal A."/>
        </authorList>
    </citation>
    <scope>NUCLEOTIDE SEQUENCE [LARGE SCALE GENOMIC DNA]</scope>
    <source>
        <strain evidence="2 3">CLA-AA-H246</strain>
    </source>
</reference>
<keyword evidence="1" id="KW-0472">Membrane</keyword>
<dbReference type="Gene3D" id="2.40.260.10">
    <property type="entry name" value="Sortase"/>
    <property type="match status" value="1"/>
</dbReference>
<keyword evidence="1" id="KW-0812">Transmembrane</keyword>
<dbReference type="Proteomes" id="UP001299235">
    <property type="component" value="Unassembled WGS sequence"/>
</dbReference>
<gene>
    <name evidence="2" type="ORF">LKD42_06560</name>
</gene>
<dbReference type="EMBL" id="JAJEQE010000016">
    <property type="protein sequence ID" value="MCC2148915.1"/>
    <property type="molecule type" value="Genomic_DNA"/>
</dbReference>
<feature type="transmembrane region" description="Helical" evidence="1">
    <location>
        <begin position="20"/>
        <end position="44"/>
    </location>
</feature>
<dbReference type="SUPFAM" id="SSF63817">
    <property type="entry name" value="Sortase"/>
    <property type="match status" value="1"/>
</dbReference>
<dbReference type="InterPro" id="IPR023365">
    <property type="entry name" value="Sortase_dom-sf"/>
</dbReference>
<proteinExistence type="predicted"/>
<evidence type="ECO:0000256" key="1">
    <source>
        <dbReference type="SAM" id="Phobius"/>
    </source>
</evidence>
<name>A0ABS8EUP3_9FIRM</name>
<keyword evidence="3" id="KW-1185">Reference proteome</keyword>
<protein>
    <submittedName>
        <fullName evidence="2">Uncharacterized protein</fullName>
    </submittedName>
</protein>
<comment type="caution">
    <text evidence="2">The sequence shown here is derived from an EMBL/GenBank/DDBJ whole genome shotgun (WGS) entry which is preliminary data.</text>
</comment>
<keyword evidence="1" id="KW-1133">Transmembrane helix</keyword>